<sequence length="163" mass="17815">MTKISEQAVTNFLVNKILNLQKKVNKTQALLSALKENHDLKAVGLKKKDKKDIKKAEYRAERVQQVQAKAKAKKAKQAKAEGTISEDTPAISLDILIKKALEAGPAYRQAIAEAVAATQPAEDAAKIGHQVETKLREMVKSNELKAEKEGSKNKYSLIPQAGA</sequence>
<dbReference type="EMBL" id="QAOQ01000006">
    <property type="protein sequence ID" value="PTQ94819.1"/>
    <property type="molecule type" value="Genomic_DNA"/>
</dbReference>
<evidence type="ECO:0000313" key="4">
    <source>
        <dbReference type="Proteomes" id="UP000244168"/>
    </source>
</evidence>
<feature type="region of interest" description="Disordered" evidence="2">
    <location>
        <begin position="142"/>
        <end position="163"/>
    </location>
</feature>
<feature type="compositionally biased region" description="Basic and acidic residues" evidence="2">
    <location>
        <begin position="142"/>
        <end position="152"/>
    </location>
</feature>
<reference evidence="3 4" key="1">
    <citation type="submission" date="2018-04" db="EMBL/GenBank/DDBJ databases">
        <title>Genomic Encyclopedia of Archaeal and Bacterial Type Strains, Phase II (KMG-II): from individual species to whole genera.</title>
        <authorList>
            <person name="Goeker M."/>
        </authorList>
    </citation>
    <scope>NUCLEOTIDE SEQUENCE [LARGE SCALE GENOMIC DNA]</scope>
    <source>
        <strain evidence="3 4">DSM 26809</strain>
    </source>
</reference>
<gene>
    <name evidence="3" type="ORF">C8P68_10629</name>
</gene>
<dbReference type="AlphaFoldDB" id="A0A2T5J6U1"/>
<name>A0A2T5J6U1_9SPHI</name>
<comment type="caution">
    <text evidence="3">The sequence shown here is derived from an EMBL/GenBank/DDBJ whole genome shotgun (WGS) entry which is preliminary data.</text>
</comment>
<dbReference type="Proteomes" id="UP000244168">
    <property type="component" value="Unassembled WGS sequence"/>
</dbReference>
<feature type="coiled-coil region" evidence="1">
    <location>
        <begin position="17"/>
        <end position="73"/>
    </location>
</feature>
<accession>A0A2T5J6U1</accession>
<organism evidence="3 4">
    <name type="scientific">Mucilaginibacter yixingensis</name>
    <dbReference type="NCBI Taxonomy" id="1295612"/>
    <lineage>
        <taxon>Bacteria</taxon>
        <taxon>Pseudomonadati</taxon>
        <taxon>Bacteroidota</taxon>
        <taxon>Sphingobacteriia</taxon>
        <taxon>Sphingobacteriales</taxon>
        <taxon>Sphingobacteriaceae</taxon>
        <taxon>Mucilaginibacter</taxon>
    </lineage>
</organism>
<evidence type="ECO:0000313" key="3">
    <source>
        <dbReference type="EMBL" id="PTQ94819.1"/>
    </source>
</evidence>
<evidence type="ECO:0000256" key="1">
    <source>
        <dbReference type="SAM" id="Coils"/>
    </source>
</evidence>
<proteinExistence type="predicted"/>
<protein>
    <submittedName>
        <fullName evidence="3">Uncharacterized protein</fullName>
    </submittedName>
</protein>
<evidence type="ECO:0000256" key="2">
    <source>
        <dbReference type="SAM" id="MobiDB-lite"/>
    </source>
</evidence>
<keyword evidence="1" id="KW-0175">Coiled coil</keyword>
<dbReference type="RefSeq" id="WP_107829496.1">
    <property type="nucleotide sequence ID" value="NZ_CP160205.1"/>
</dbReference>
<keyword evidence="4" id="KW-1185">Reference proteome</keyword>